<feature type="domain" description="HTH tetR-type" evidence="3">
    <location>
        <begin position="14"/>
        <end position="74"/>
    </location>
</feature>
<evidence type="ECO:0000313" key="5">
    <source>
        <dbReference type="Proteomes" id="UP001152755"/>
    </source>
</evidence>
<dbReference type="InterPro" id="IPR001647">
    <property type="entry name" value="HTH_TetR"/>
</dbReference>
<feature type="DNA-binding region" description="H-T-H motif" evidence="2">
    <location>
        <begin position="37"/>
        <end position="56"/>
    </location>
</feature>
<evidence type="ECO:0000259" key="3">
    <source>
        <dbReference type="PROSITE" id="PS50977"/>
    </source>
</evidence>
<evidence type="ECO:0000256" key="1">
    <source>
        <dbReference type="ARBA" id="ARBA00023125"/>
    </source>
</evidence>
<reference evidence="4" key="1">
    <citation type="submission" date="2022-08" db="EMBL/GenBank/DDBJ databases">
        <title>Genome analysis of Corynebacteriales strain.</title>
        <authorList>
            <person name="Lee S.D."/>
        </authorList>
    </citation>
    <scope>NUCLEOTIDE SEQUENCE</scope>
    <source>
        <strain evidence="4">D3-21</strain>
    </source>
</reference>
<proteinExistence type="predicted"/>
<dbReference type="SUPFAM" id="SSF46689">
    <property type="entry name" value="Homeodomain-like"/>
    <property type="match status" value="1"/>
</dbReference>
<gene>
    <name evidence="4" type="ORF">NVS88_00075</name>
</gene>
<comment type="caution">
    <text evidence="4">The sequence shown here is derived from an EMBL/GenBank/DDBJ whole genome shotgun (WGS) entry which is preliminary data.</text>
</comment>
<organism evidence="4 5">
    <name type="scientific">Speluncibacter jeojiensis</name>
    <dbReference type="NCBI Taxonomy" id="2710754"/>
    <lineage>
        <taxon>Bacteria</taxon>
        <taxon>Bacillati</taxon>
        <taxon>Actinomycetota</taxon>
        <taxon>Actinomycetes</taxon>
        <taxon>Mycobacteriales</taxon>
        <taxon>Speluncibacteraceae</taxon>
        <taxon>Speluncibacter</taxon>
    </lineage>
</organism>
<dbReference type="PROSITE" id="PS50977">
    <property type="entry name" value="HTH_TETR_2"/>
    <property type="match status" value="1"/>
</dbReference>
<dbReference type="InterPro" id="IPR009057">
    <property type="entry name" value="Homeodomain-like_sf"/>
</dbReference>
<keyword evidence="1 2" id="KW-0238">DNA-binding</keyword>
<dbReference type="AlphaFoldDB" id="A0A9X4RBX2"/>
<dbReference type="EMBL" id="JANRHA010000001">
    <property type="protein sequence ID" value="MDG3012953.1"/>
    <property type="molecule type" value="Genomic_DNA"/>
</dbReference>
<evidence type="ECO:0000313" key="4">
    <source>
        <dbReference type="EMBL" id="MDG3012953.1"/>
    </source>
</evidence>
<name>A0A9X4RBX2_9ACTN</name>
<sequence length="198" mass="20956">MAVDRGATLEVRQAARRRDLLAAGIALLGDPAGPAVTVRAVCRRAGLTERYFYESFADRDEFVRSVYDEVGARAQDVLVGAVSRGGRGSRERATAAVEAFVALMVDQPEMGRVLLLTPLTESALNGRGMALMPAFVTLVHDQLSGVPDADEKQMTAIGVVGALSSLFIALLDGTIGAPRERFVAHCVELVAGADTTRG</sequence>
<dbReference type="RefSeq" id="WP_332518850.1">
    <property type="nucleotide sequence ID" value="NZ_JANRHA010000001.1"/>
</dbReference>
<dbReference type="Gene3D" id="1.10.357.10">
    <property type="entry name" value="Tetracycline Repressor, domain 2"/>
    <property type="match status" value="1"/>
</dbReference>
<accession>A0A9X4RBX2</accession>
<evidence type="ECO:0000256" key="2">
    <source>
        <dbReference type="PROSITE-ProRule" id="PRU00335"/>
    </source>
</evidence>
<keyword evidence="5" id="KW-1185">Reference proteome</keyword>
<dbReference type="Proteomes" id="UP001152755">
    <property type="component" value="Unassembled WGS sequence"/>
</dbReference>
<protein>
    <submittedName>
        <fullName evidence="4">TetR/AcrR family transcriptional regulator</fullName>
    </submittedName>
</protein>
<dbReference type="GO" id="GO:0003677">
    <property type="term" value="F:DNA binding"/>
    <property type="evidence" value="ECO:0007669"/>
    <property type="project" value="UniProtKB-UniRule"/>
</dbReference>